<organism evidence="2 4">
    <name type="scientific">Prunus armeniaca</name>
    <name type="common">Apricot</name>
    <name type="synonym">Armeniaca vulgaris</name>
    <dbReference type="NCBI Taxonomy" id="36596"/>
    <lineage>
        <taxon>Eukaryota</taxon>
        <taxon>Viridiplantae</taxon>
        <taxon>Streptophyta</taxon>
        <taxon>Embryophyta</taxon>
        <taxon>Tracheophyta</taxon>
        <taxon>Spermatophyta</taxon>
        <taxon>Magnoliopsida</taxon>
        <taxon>eudicotyledons</taxon>
        <taxon>Gunneridae</taxon>
        <taxon>Pentapetalae</taxon>
        <taxon>rosids</taxon>
        <taxon>fabids</taxon>
        <taxon>Rosales</taxon>
        <taxon>Rosaceae</taxon>
        <taxon>Amygdaloideae</taxon>
        <taxon>Amygdaleae</taxon>
        <taxon>Prunus</taxon>
    </lineage>
</organism>
<proteinExistence type="predicted"/>
<dbReference type="EMBL" id="CAEKKB010000007">
    <property type="protein sequence ID" value="CAB4318989.1"/>
    <property type="molecule type" value="Genomic_DNA"/>
</dbReference>
<keyword evidence="4" id="KW-1185">Reference proteome</keyword>
<evidence type="ECO:0000313" key="4">
    <source>
        <dbReference type="Proteomes" id="UP000507245"/>
    </source>
</evidence>
<protein>
    <recommendedName>
        <fullName evidence="5">DEAD-box helicase OB fold domain-containing protein</fullName>
    </recommendedName>
</protein>
<sequence length="127" mass="14112">MNLGDVKEDWRVSHDKKPLSVDDEKLLRQAICAGWTDRVATRIGSSKSGDRKVRAVGYEACMVEETVYLDHRSSVSNPAPELIQTISGPPLMHGVSCVEPEWLVEYAPSFCTSSAHIEPYCYLSIQA</sequence>
<dbReference type="AlphaFoldDB" id="A0A6J5XZ60"/>
<evidence type="ECO:0000313" key="2">
    <source>
        <dbReference type="EMBL" id="CAB4318989.1"/>
    </source>
</evidence>
<dbReference type="Proteomes" id="UP000507245">
    <property type="component" value="Unassembled WGS sequence"/>
</dbReference>
<dbReference type="Proteomes" id="UP000507222">
    <property type="component" value="Unassembled WGS sequence"/>
</dbReference>
<gene>
    <name evidence="1" type="ORF">CURHAP_LOCUS46820</name>
    <name evidence="2" type="ORF">ORAREDHAP_LOCUS46150</name>
</gene>
<evidence type="ECO:0008006" key="5">
    <source>
        <dbReference type="Google" id="ProtNLM"/>
    </source>
</evidence>
<dbReference type="OrthoDB" id="1733745at2759"/>
<reference evidence="4" key="1">
    <citation type="journal article" date="2020" name="Genome Biol.">
        <title>Gamete binning: chromosome-level and haplotype-resolved genome assembly enabled by high-throughput single-cell sequencing of gamete genomes.</title>
        <authorList>
            <person name="Campoy J.A."/>
            <person name="Sun H."/>
            <person name="Goel M."/>
            <person name="Jiao W.-B."/>
            <person name="Folz-Donahue K."/>
            <person name="Wang N."/>
            <person name="Rubio M."/>
            <person name="Liu C."/>
            <person name="Kukat C."/>
            <person name="Ruiz D."/>
            <person name="Huettel B."/>
            <person name="Schneeberger K."/>
        </authorList>
    </citation>
    <scope>NUCLEOTIDE SEQUENCE [LARGE SCALE GENOMIC DNA]</scope>
    <source>
        <strain evidence="4">cv. Rojo Pasion</strain>
    </source>
</reference>
<evidence type="ECO:0000313" key="3">
    <source>
        <dbReference type="Proteomes" id="UP000507222"/>
    </source>
</evidence>
<accession>A0A6J5XZ60</accession>
<reference evidence="2 3" key="2">
    <citation type="submission" date="2020-05" db="EMBL/GenBank/DDBJ databases">
        <authorList>
            <person name="Campoy J."/>
            <person name="Schneeberger K."/>
            <person name="Spophaly S."/>
        </authorList>
    </citation>
    <scope>NUCLEOTIDE SEQUENCE [LARGE SCALE GENOMIC DNA]</scope>
    <source>
        <strain evidence="2">PruArmRojPasFocal</strain>
    </source>
</reference>
<dbReference type="EMBL" id="CAEKDK010000007">
    <property type="protein sequence ID" value="CAB4288622.1"/>
    <property type="molecule type" value="Genomic_DNA"/>
</dbReference>
<name>A0A6J5XZ60_PRUAR</name>
<evidence type="ECO:0000313" key="1">
    <source>
        <dbReference type="EMBL" id="CAB4288622.1"/>
    </source>
</evidence>